<dbReference type="InterPro" id="IPR003395">
    <property type="entry name" value="RecF/RecN/SMC_N"/>
</dbReference>
<evidence type="ECO:0000313" key="15">
    <source>
        <dbReference type="EMBL" id="KAF9070683.1"/>
    </source>
</evidence>
<dbReference type="OrthoDB" id="10255539at2759"/>
<dbReference type="InterPro" id="IPR027120">
    <property type="entry name" value="Smc2_ABC"/>
</dbReference>
<dbReference type="GO" id="GO:0030261">
    <property type="term" value="P:chromosome condensation"/>
    <property type="evidence" value="ECO:0007669"/>
    <property type="project" value="UniProtKB-KW"/>
</dbReference>
<evidence type="ECO:0000256" key="13">
    <source>
        <dbReference type="SAM" id="MobiDB-lite"/>
    </source>
</evidence>
<dbReference type="SMART" id="SM00968">
    <property type="entry name" value="SMC_hinge"/>
    <property type="match status" value="1"/>
</dbReference>
<feature type="region of interest" description="Disordered" evidence="13">
    <location>
        <begin position="1177"/>
        <end position="1204"/>
    </location>
</feature>
<evidence type="ECO:0000256" key="8">
    <source>
        <dbReference type="ARBA" id="ARBA00023067"/>
    </source>
</evidence>
<keyword evidence="4" id="KW-0547">Nucleotide-binding</keyword>
<keyword evidence="7 12" id="KW-0175">Coiled coil</keyword>
<dbReference type="InterPro" id="IPR024704">
    <property type="entry name" value="SMC"/>
</dbReference>
<evidence type="ECO:0000256" key="1">
    <source>
        <dbReference type="ARBA" id="ARBA00004123"/>
    </source>
</evidence>
<organism evidence="15 16">
    <name type="scientific">Rhodocollybia butyracea</name>
    <dbReference type="NCBI Taxonomy" id="206335"/>
    <lineage>
        <taxon>Eukaryota</taxon>
        <taxon>Fungi</taxon>
        <taxon>Dikarya</taxon>
        <taxon>Basidiomycota</taxon>
        <taxon>Agaricomycotina</taxon>
        <taxon>Agaricomycetes</taxon>
        <taxon>Agaricomycetidae</taxon>
        <taxon>Agaricales</taxon>
        <taxon>Marasmiineae</taxon>
        <taxon>Omphalotaceae</taxon>
        <taxon>Rhodocollybia</taxon>
    </lineage>
</organism>
<dbReference type="CDD" id="cd03273">
    <property type="entry name" value="ABC_SMC2_euk"/>
    <property type="match status" value="1"/>
</dbReference>
<dbReference type="InterPro" id="IPR036277">
    <property type="entry name" value="SMC_hinge_sf"/>
</dbReference>
<proteinExistence type="inferred from homology"/>
<dbReference type="GO" id="GO:0016887">
    <property type="term" value="F:ATP hydrolysis activity"/>
    <property type="evidence" value="ECO:0007669"/>
    <property type="project" value="InterPro"/>
</dbReference>
<evidence type="ECO:0000256" key="5">
    <source>
        <dbReference type="ARBA" id="ARBA00022776"/>
    </source>
</evidence>
<dbReference type="InterPro" id="IPR027417">
    <property type="entry name" value="P-loop_NTPase"/>
</dbReference>
<dbReference type="GO" id="GO:0005694">
    <property type="term" value="C:chromosome"/>
    <property type="evidence" value="ECO:0007669"/>
    <property type="project" value="InterPro"/>
</dbReference>
<evidence type="ECO:0000259" key="14">
    <source>
        <dbReference type="SMART" id="SM00968"/>
    </source>
</evidence>
<name>A0A9P5UA53_9AGAR</name>
<dbReference type="EMBL" id="JADNRY010000038">
    <property type="protein sequence ID" value="KAF9070683.1"/>
    <property type="molecule type" value="Genomic_DNA"/>
</dbReference>
<evidence type="ECO:0000256" key="11">
    <source>
        <dbReference type="PIRNR" id="PIRNR005719"/>
    </source>
</evidence>
<evidence type="ECO:0000313" key="16">
    <source>
        <dbReference type="Proteomes" id="UP000772434"/>
    </source>
</evidence>
<keyword evidence="9 11" id="KW-0539">Nucleus</keyword>
<feature type="compositionally biased region" description="Polar residues" evidence="13">
    <location>
        <begin position="1177"/>
        <end position="1189"/>
    </location>
</feature>
<reference evidence="15" key="1">
    <citation type="submission" date="2020-11" db="EMBL/GenBank/DDBJ databases">
        <authorList>
            <consortium name="DOE Joint Genome Institute"/>
            <person name="Ahrendt S."/>
            <person name="Riley R."/>
            <person name="Andreopoulos W."/>
            <person name="Labutti K."/>
            <person name="Pangilinan J."/>
            <person name="Ruiz-Duenas F.J."/>
            <person name="Barrasa J.M."/>
            <person name="Sanchez-Garcia M."/>
            <person name="Camarero S."/>
            <person name="Miyauchi S."/>
            <person name="Serrano A."/>
            <person name="Linde D."/>
            <person name="Babiker R."/>
            <person name="Drula E."/>
            <person name="Ayuso-Fernandez I."/>
            <person name="Pacheco R."/>
            <person name="Padilla G."/>
            <person name="Ferreira P."/>
            <person name="Barriuso J."/>
            <person name="Kellner H."/>
            <person name="Castanera R."/>
            <person name="Alfaro M."/>
            <person name="Ramirez L."/>
            <person name="Pisabarro A.G."/>
            <person name="Kuo A."/>
            <person name="Tritt A."/>
            <person name="Lipzen A."/>
            <person name="He G."/>
            <person name="Yan M."/>
            <person name="Ng V."/>
            <person name="Cullen D."/>
            <person name="Martin F."/>
            <person name="Rosso M.-N."/>
            <person name="Henrissat B."/>
            <person name="Hibbett D."/>
            <person name="Martinez A.T."/>
            <person name="Grigoriev I.V."/>
        </authorList>
    </citation>
    <scope>NUCLEOTIDE SEQUENCE</scope>
    <source>
        <strain evidence="15">AH 40177</strain>
    </source>
</reference>
<comment type="subcellular location">
    <subcellularLocation>
        <location evidence="1 11">Nucleus</location>
    </subcellularLocation>
</comment>
<feature type="coiled-coil region" evidence="12">
    <location>
        <begin position="480"/>
        <end position="507"/>
    </location>
</feature>
<comment type="similarity">
    <text evidence="2">Belongs to the SMC family. SMC2 subfamily.</text>
</comment>
<accession>A0A9P5UA53</accession>
<dbReference type="GO" id="GO:0007059">
    <property type="term" value="P:chromosome segregation"/>
    <property type="evidence" value="ECO:0007669"/>
    <property type="project" value="UniProtKB-ARBA"/>
</dbReference>
<protein>
    <recommendedName>
        <fullName evidence="11">Structural maintenance of chromosomes protein</fullName>
    </recommendedName>
</protein>
<gene>
    <name evidence="15" type="ORF">BDP27DRAFT_1323239</name>
</gene>
<dbReference type="Gene3D" id="3.30.70.1620">
    <property type="match status" value="1"/>
</dbReference>
<keyword evidence="16" id="KW-1185">Reference proteome</keyword>
<dbReference type="GO" id="GO:0051301">
    <property type="term" value="P:cell division"/>
    <property type="evidence" value="ECO:0007669"/>
    <property type="project" value="UniProtKB-KW"/>
</dbReference>
<dbReference type="Gene3D" id="1.20.1060.20">
    <property type="match status" value="1"/>
</dbReference>
<evidence type="ECO:0000256" key="6">
    <source>
        <dbReference type="ARBA" id="ARBA00022840"/>
    </source>
</evidence>
<evidence type="ECO:0000256" key="3">
    <source>
        <dbReference type="ARBA" id="ARBA00022618"/>
    </source>
</evidence>
<evidence type="ECO:0000256" key="9">
    <source>
        <dbReference type="ARBA" id="ARBA00023242"/>
    </source>
</evidence>
<evidence type="ECO:0000256" key="12">
    <source>
        <dbReference type="SAM" id="Coils"/>
    </source>
</evidence>
<dbReference type="SUPFAM" id="SSF52540">
    <property type="entry name" value="P-loop containing nucleoside triphosphate hydrolases"/>
    <property type="match status" value="1"/>
</dbReference>
<feature type="coiled-coil region" evidence="12">
    <location>
        <begin position="967"/>
        <end position="1033"/>
    </location>
</feature>
<dbReference type="InterPro" id="IPR010935">
    <property type="entry name" value="SMC_hinge"/>
</dbReference>
<dbReference type="AlphaFoldDB" id="A0A9P5UA53"/>
<dbReference type="Proteomes" id="UP000772434">
    <property type="component" value="Unassembled WGS sequence"/>
</dbReference>
<dbReference type="GO" id="GO:0005634">
    <property type="term" value="C:nucleus"/>
    <property type="evidence" value="ECO:0007669"/>
    <property type="project" value="UniProtKB-SubCell"/>
</dbReference>
<feature type="domain" description="SMC hinge" evidence="14">
    <location>
        <begin position="524"/>
        <end position="645"/>
    </location>
</feature>
<keyword evidence="3" id="KW-0132">Cell division</keyword>
<evidence type="ECO:0000256" key="2">
    <source>
        <dbReference type="ARBA" id="ARBA00005231"/>
    </source>
</evidence>
<dbReference type="Pfam" id="PF06470">
    <property type="entry name" value="SMC_hinge"/>
    <property type="match status" value="1"/>
</dbReference>
<dbReference type="GO" id="GO:0005524">
    <property type="term" value="F:ATP binding"/>
    <property type="evidence" value="ECO:0007669"/>
    <property type="project" value="UniProtKB-KW"/>
</dbReference>
<dbReference type="Gene3D" id="1.10.287.1490">
    <property type="match status" value="1"/>
</dbReference>
<dbReference type="PANTHER" id="PTHR43977">
    <property type="entry name" value="STRUCTURAL MAINTENANCE OF CHROMOSOMES PROTEIN 3"/>
    <property type="match status" value="1"/>
</dbReference>
<dbReference type="Gene3D" id="3.40.50.300">
    <property type="entry name" value="P-loop containing nucleotide triphosphate hydrolases"/>
    <property type="match status" value="2"/>
</dbReference>
<evidence type="ECO:0000256" key="10">
    <source>
        <dbReference type="ARBA" id="ARBA00023306"/>
    </source>
</evidence>
<sequence length="1204" mass="135896">MRIEELVIEGFKSYPVRTQITGWDPSFNAITGLNGTGKSNILDAISFVLGLTNMSTMRAANQADLIYKRGQAGVTKASVTIVFDNSDRERSPIAYENWKQITVTRQFGLPNVSKYLINGHKHTQQDVQSLFQSVQLNINNPNFVIMQGRITKVLNMRPQEILGMVEEAAGTRMFEDRKEKSIKTMAKKDKRVQEITSVLDEEIIPKLNKLREEKRTFLEYQKSEKELEQLDRVMTAWEYESLIRGVEHAAGEIEQVKADAKSTKKEAEECAKEIESAEKETEKVQKQRDAEKKRGGKLSKLEEEQATIDKERVKLHTLEELTRGTMRDDEGRIETSEEAVKTAEDALKQKKAEVESLEADYNAIKAEHATIQGKLSSNEELLQTLTTGLSSKNANNSATGGGYMGQIADARALVAQGAAEEEQARMKLEMSKKELVGVEAQFKKVEKDAGEGKKRVESTRRALADAQKRLAACGWTAEAEQEGEARVAELRAEVRTLTEQRDRARQNVGGLDFEYNAPFGFDKTTVKGCVGRLIAIQPNDYNKVTALEITAGNRLYHVIVRDENVGKALMAKGVTKKRTTFLPLNKIKAFRIREDKIRAAAQVSQGKARPALDLLKYDEKLDNAVAHVFGGTFVCDDVESAKRVTFDVGQRSVTLQGDVYDPSGTLSGGSAPSSSGILIKVQELLDLEDKLATAEANLAEFERQWNGDSSRRKRESYKTISKEAQIKEHELKLAEEQNGESNAERLRAQVDSLKEAITSLTAAVQDAKKKQKDNDAECKKLQKDMEEFKNNKDGKIEELKANISKQKAAVQKQAVVVKTKQKEHQTAALELEQCENEIASARRTVEEVKAAIEKSKNQLQKIEKEYQSCQADYDRVTKSLNEERAALSRFDNELKALEKLMKDKKKSIAELNAKVTEFEETEAELKKKKEDYGKRVEGLEQQHEWIAEEKKMFGNANTIYHFSSMNREEMKKRLEELTKSQKAKKKKINPKVINMIDDVEKRETDLKKNLSTVKQDKQKIEATIGELDQYKRDALQTTWKKVTVDFGQIFGELLPGNFAKLEPPEGRDLMDGLEVKVRLGSIWKQSLTELSGGQRSLIALSLIMALLQFKPAPLYILDEIDAALDLSHTQHIGHIIRTRFSKAQFIVVSLKDGLFSNANVLFRTKFEDGTSMVERTTNRSSSMLYNNQNQEEEEAVGERRRARR</sequence>
<dbReference type="Pfam" id="PF02463">
    <property type="entry name" value="SMC_N"/>
    <property type="match status" value="2"/>
</dbReference>
<keyword evidence="5" id="KW-0498">Mitosis</keyword>
<dbReference type="FunFam" id="3.40.50.300:FF:000385">
    <property type="entry name" value="Structural maintenance of chromosomes 2"/>
    <property type="match status" value="1"/>
</dbReference>
<feature type="coiled-coil region" evidence="12">
    <location>
        <begin position="684"/>
        <end position="942"/>
    </location>
</feature>
<keyword evidence="10" id="KW-0131">Cell cycle</keyword>
<keyword evidence="6" id="KW-0067">ATP-binding</keyword>
<feature type="region of interest" description="Disordered" evidence="13">
    <location>
        <begin position="275"/>
        <end position="302"/>
    </location>
</feature>
<evidence type="ECO:0000256" key="4">
    <source>
        <dbReference type="ARBA" id="ARBA00022741"/>
    </source>
</evidence>
<evidence type="ECO:0000256" key="7">
    <source>
        <dbReference type="ARBA" id="ARBA00023054"/>
    </source>
</evidence>
<keyword evidence="8" id="KW-0226">DNA condensation</keyword>
<dbReference type="SUPFAM" id="SSF75553">
    <property type="entry name" value="Smc hinge domain"/>
    <property type="match status" value="1"/>
</dbReference>
<dbReference type="PIRSF" id="PIRSF005719">
    <property type="entry name" value="SMC"/>
    <property type="match status" value="1"/>
</dbReference>
<comment type="caution">
    <text evidence="15">The sequence shown here is derived from an EMBL/GenBank/DDBJ whole genome shotgun (WGS) entry which is preliminary data.</text>
</comment>